<protein>
    <recommendedName>
        <fullName evidence="1">DUF4423 domain-containing protein</fullName>
    </recommendedName>
</protein>
<dbReference type="AlphaFoldDB" id="D9S986"/>
<accession>D9S986</accession>
<dbReference type="NCBIfam" id="TIGR02147">
    <property type="entry name" value="Fsuc_second"/>
    <property type="match status" value="1"/>
</dbReference>
<dbReference type="KEGG" id="fsc:FSU_1017"/>
<dbReference type="InterPro" id="IPR025537">
    <property type="entry name" value="DUF4423"/>
</dbReference>
<evidence type="ECO:0000259" key="1">
    <source>
        <dbReference type="Pfam" id="PF14394"/>
    </source>
</evidence>
<sequence>MVMAEIFDYDDYRDMIKDYYLEHKKHNSLYSFSTLGKTLGLDSSHAYYIVQKKRNLPVHAVPAAKKMLGLDGRGAAYFDLLIVASRTKSEKTKAEILQKAFQLRDVKRHLLKDNELKYLSAWWTIVVRALIEVKHGNVDIPEIASSVIPPITEEQAQESIEILKSLGFIQPINNNSKVRLADPHITVQGAEKAEAIRSFHSKVMQFGIRSLNEIPPENRDISTITMAVDSKGFEDLKKMLKEFRKEIQIRVDKCIVPDRVMQLNLALFPVALNKKKEK</sequence>
<dbReference type="HOGENOM" id="CLU_061509_0_0_0"/>
<evidence type="ECO:0000313" key="2">
    <source>
        <dbReference type="EMBL" id="ADL25790.1"/>
    </source>
</evidence>
<dbReference type="Pfam" id="PF14394">
    <property type="entry name" value="DUF4423"/>
    <property type="match status" value="1"/>
</dbReference>
<feature type="domain" description="DUF4423" evidence="1">
    <location>
        <begin position="109"/>
        <end position="270"/>
    </location>
</feature>
<dbReference type="InterPro" id="IPR011873">
    <property type="entry name" value="CHP02147"/>
</dbReference>
<organism evidence="2 3">
    <name type="scientific">Fibrobacter succinogenes (strain ATCC 19169 / S85)</name>
    <dbReference type="NCBI Taxonomy" id="59374"/>
    <lineage>
        <taxon>Bacteria</taxon>
        <taxon>Pseudomonadati</taxon>
        <taxon>Fibrobacterota</taxon>
        <taxon>Fibrobacteria</taxon>
        <taxon>Fibrobacterales</taxon>
        <taxon>Fibrobacteraceae</taxon>
        <taxon>Fibrobacter</taxon>
    </lineage>
</organism>
<gene>
    <name evidence="2" type="ordered locus">FSU_1017</name>
</gene>
<dbReference type="eggNOG" id="COG3093">
    <property type="taxonomic scope" value="Bacteria"/>
</dbReference>
<dbReference type="EMBL" id="CP002158">
    <property type="protein sequence ID" value="ADL25790.1"/>
    <property type="molecule type" value="Genomic_DNA"/>
</dbReference>
<reference evidence="3" key="1">
    <citation type="submission" date="2010-08" db="EMBL/GenBank/DDBJ databases">
        <title>Complete sequence of Fibrobacter succinogenes subsp. succinogenes S85.</title>
        <authorList>
            <person name="Durkin A.S."/>
            <person name="Nelson K.E."/>
            <person name="Morrison M."/>
            <person name="Forsberg C.W."/>
            <person name="Wilson D.B."/>
            <person name="Russell J.B."/>
            <person name="Cann I.K.O."/>
            <person name="Mackie R.I."/>
            <person name="White B.A."/>
        </authorList>
    </citation>
    <scope>NUCLEOTIDE SEQUENCE [LARGE SCALE GENOMIC DNA]</scope>
    <source>
        <strain evidence="3">ATCC 19169 / S85</strain>
    </source>
</reference>
<evidence type="ECO:0000313" key="3">
    <source>
        <dbReference type="Proteomes" id="UP000000517"/>
    </source>
</evidence>
<proteinExistence type="predicted"/>
<name>D9S986_FIBSS</name>
<dbReference type="Proteomes" id="UP000000517">
    <property type="component" value="Chromosome"/>
</dbReference>